<dbReference type="AlphaFoldDB" id="A0A166X7I0"/>
<sequence length="578" mass="62590">MSPRPPVLSPMAKLPGDLVLEIVNFLSSRSDMLNLSMASSCMYTRATPAIYSSVALFDAPQCIRTLTMLARRGDIARHVRKLVVRPNSVSGSAEQQRESAAAVCVALKQVAAKLDALNTFVWDGDEMPACDGVWLYLRLLCPQLKTIGTSISSLPIGSHLFEFKDLRGFSLTFKGDSQTNGSLTGASRLWAMLIDSCPNLEELCLDGFSSWPTAEPFPLIQARWPELRKLTLGDIVVDLGAIHGANSPDDHAAHPFIDFLAAHPKLDSLRTSRYSLSPTGLNTLDEHALPALAEFSGTLEQLQLLRRHHPALTAVGFHEPMMLRDITPIAVSAVLQGLPNLTTLRLSFVLQSTYESGGLLRALAGCCPRLARLELVCGHKPSFPVEAFAKAVAHLPRLRVLALSTVRFPGDPALAASAVLLARHNPRLEVFTLAHLPAHAAVPALPAAAALSAFSSAFSSFSAASATSAHGVHAGTYTIVPDAHGLPVYLYAVERRARWWAAAWPVGVLLRVCCGPYRGAVRRYRVDLRPGYLRRARRQASWAGSAAGEELRMVVFLGVLCLLSLWGFAFVEVGHRLG</sequence>
<protein>
    <recommendedName>
        <fullName evidence="4">F-box domain-containing protein</fullName>
    </recommendedName>
</protein>
<dbReference type="Proteomes" id="UP000076532">
    <property type="component" value="Unassembled WGS sequence"/>
</dbReference>
<keyword evidence="3" id="KW-1185">Reference proteome</keyword>
<proteinExistence type="predicted"/>
<evidence type="ECO:0000313" key="3">
    <source>
        <dbReference type="Proteomes" id="UP000076532"/>
    </source>
</evidence>
<keyword evidence="1" id="KW-0472">Membrane</keyword>
<dbReference type="GO" id="GO:0031146">
    <property type="term" value="P:SCF-dependent proteasomal ubiquitin-dependent protein catabolic process"/>
    <property type="evidence" value="ECO:0007669"/>
    <property type="project" value="TreeGrafter"/>
</dbReference>
<keyword evidence="1" id="KW-0812">Transmembrane</keyword>
<accession>A0A166X7I0</accession>
<dbReference type="InterPro" id="IPR032675">
    <property type="entry name" value="LRR_dom_sf"/>
</dbReference>
<feature type="transmembrane region" description="Helical" evidence="1">
    <location>
        <begin position="553"/>
        <end position="571"/>
    </location>
</feature>
<dbReference type="SUPFAM" id="SSF52047">
    <property type="entry name" value="RNI-like"/>
    <property type="match status" value="1"/>
</dbReference>
<keyword evidence="1" id="KW-1133">Transmembrane helix</keyword>
<evidence type="ECO:0000256" key="1">
    <source>
        <dbReference type="SAM" id="Phobius"/>
    </source>
</evidence>
<name>A0A166X7I0_9AGAM</name>
<gene>
    <name evidence="2" type="ORF">FIBSPDRAFT_809819</name>
</gene>
<evidence type="ECO:0000313" key="2">
    <source>
        <dbReference type="EMBL" id="KZP34498.1"/>
    </source>
</evidence>
<dbReference type="PANTHER" id="PTHR13318">
    <property type="entry name" value="PARTNER OF PAIRED, ISOFORM B-RELATED"/>
    <property type="match status" value="1"/>
</dbReference>
<dbReference type="PANTHER" id="PTHR13318:SF95">
    <property type="entry name" value="F-BOX PROTEIN YLR352W"/>
    <property type="match status" value="1"/>
</dbReference>
<dbReference type="OrthoDB" id="2870744at2759"/>
<dbReference type="GO" id="GO:0019005">
    <property type="term" value="C:SCF ubiquitin ligase complex"/>
    <property type="evidence" value="ECO:0007669"/>
    <property type="project" value="TreeGrafter"/>
</dbReference>
<organism evidence="2 3">
    <name type="scientific">Athelia psychrophila</name>
    <dbReference type="NCBI Taxonomy" id="1759441"/>
    <lineage>
        <taxon>Eukaryota</taxon>
        <taxon>Fungi</taxon>
        <taxon>Dikarya</taxon>
        <taxon>Basidiomycota</taxon>
        <taxon>Agaricomycotina</taxon>
        <taxon>Agaricomycetes</taxon>
        <taxon>Agaricomycetidae</taxon>
        <taxon>Atheliales</taxon>
        <taxon>Atheliaceae</taxon>
        <taxon>Athelia</taxon>
    </lineage>
</organism>
<evidence type="ECO:0008006" key="4">
    <source>
        <dbReference type="Google" id="ProtNLM"/>
    </source>
</evidence>
<reference evidence="2 3" key="1">
    <citation type="journal article" date="2016" name="Mol. Biol. Evol.">
        <title>Comparative Genomics of Early-Diverging Mushroom-Forming Fungi Provides Insights into the Origins of Lignocellulose Decay Capabilities.</title>
        <authorList>
            <person name="Nagy L.G."/>
            <person name="Riley R."/>
            <person name="Tritt A."/>
            <person name="Adam C."/>
            <person name="Daum C."/>
            <person name="Floudas D."/>
            <person name="Sun H."/>
            <person name="Yadav J.S."/>
            <person name="Pangilinan J."/>
            <person name="Larsson K.H."/>
            <person name="Matsuura K."/>
            <person name="Barry K."/>
            <person name="Labutti K."/>
            <person name="Kuo R."/>
            <person name="Ohm R.A."/>
            <person name="Bhattacharya S.S."/>
            <person name="Shirouzu T."/>
            <person name="Yoshinaga Y."/>
            <person name="Martin F.M."/>
            <person name="Grigoriev I.V."/>
            <person name="Hibbett D.S."/>
        </authorList>
    </citation>
    <scope>NUCLEOTIDE SEQUENCE [LARGE SCALE GENOMIC DNA]</scope>
    <source>
        <strain evidence="2 3">CBS 109695</strain>
    </source>
</reference>
<dbReference type="EMBL" id="KV417480">
    <property type="protein sequence ID" value="KZP34498.1"/>
    <property type="molecule type" value="Genomic_DNA"/>
</dbReference>
<dbReference type="STRING" id="436010.A0A166X7I0"/>
<dbReference type="Gene3D" id="3.80.10.10">
    <property type="entry name" value="Ribonuclease Inhibitor"/>
    <property type="match status" value="1"/>
</dbReference>